<dbReference type="VEuPathDB" id="ToxoDB:cyc_00587"/>
<proteinExistence type="predicted"/>
<dbReference type="VEuPathDB" id="ToxoDB:LOC34617739"/>
<comment type="caution">
    <text evidence="2">The sequence shown here is derived from an EMBL/GenBank/DDBJ whole genome shotgun (WGS) entry which is preliminary data.</text>
</comment>
<reference evidence="2 3" key="1">
    <citation type="journal article" date="2016" name="BMC Genomics">
        <title>Comparative genomics reveals Cyclospora cayetanensis possesses coccidia-like metabolism and invasion components but unique surface antigens.</title>
        <authorList>
            <person name="Liu S."/>
            <person name="Wang L."/>
            <person name="Zheng H."/>
            <person name="Xu Z."/>
            <person name="Roellig D.M."/>
            <person name="Li N."/>
            <person name="Frace M.A."/>
            <person name="Tang K."/>
            <person name="Arrowood M.J."/>
            <person name="Moss D.M."/>
            <person name="Zhang L."/>
            <person name="Feng Y."/>
            <person name="Xiao L."/>
        </authorList>
    </citation>
    <scope>NUCLEOTIDE SEQUENCE [LARGE SCALE GENOMIC DNA]</scope>
    <source>
        <strain evidence="2 3">CHN_HEN01</strain>
    </source>
</reference>
<organism evidence="2 3">
    <name type="scientific">Cyclospora cayetanensis</name>
    <dbReference type="NCBI Taxonomy" id="88456"/>
    <lineage>
        <taxon>Eukaryota</taxon>
        <taxon>Sar</taxon>
        <taxon>Alveolata</taxon>
        <taxon>Apicomplexa</taxon>
        <taxon>Conoidasida</taxon>
        <taxon>Coccidia</taxon>
        <taxon>Eucoccidiorida</taxon>
        <taxon>Eimeriorina</taxon>
        <taxon>Eimeriidae</taxon>
        <taxon>Cyclospora</taxon>
    </lineage>
</organism>
<name>A0A1D3CYP3_9EIME</name>
<dbReference type="AlphaFoldDB" id="A0A1D3CYP3"/>
<evidence type="ECO:0000256" key="1">
    <source>
        <dbReference type="SAM" id="MobiDB-lite"/>
    </source>
</evidence>
<keyword evidence="3" id="KW-1185">Reference proteome</keyword>
<protein>
    <submittedName>
        <fullName evidence="2">Uncharacterized protein</fullName>
    </submittedName>
</protein>
<dbReference type="Gene3D" id="3.40.30.10">
    <property type="entry name" value="Glutaredoxin"/>
    <property type="match status" value="1"/>
</dbReference>
<feature type="region of interest" description="Disordered" evidence="1">
    <location>
        <begin position="34"/>
        <end position="61"/>
    </location>
</feature>
<dbReference type="SUPFAM" id="SSF52833">
    <property type="entry name" value="Thioredoxin-like"/>
    <property type="match status" value="1"/>
</dbReference>
<gene>
    <name evidence="2" type="ORF">cyc_00587</name>
</gene>
<dbReference type="InParanoid" id="A0A1D3CYP3"/>
<evidence type="ECO:0000313" key="2">
    <source>
        <dbReference type="EMBL" id="OEH76327.1"/>
    </source>
</evidence>
<sequence length="224" mass="23816">MMPAYLLRLARPSLLQRSCSREAVARLTTAAAAATPQAPGGSPPVAPPAAQGGSIPLSPQKQSSACIPPAFTSFEAMLNACGGSEDTVYKRLIERSIAAYGAERESVDKHLMPILQKNKLVLFLEGTVDNPKSMLSMNVVKMLTQLQSVPLVAVDVTTHAAILGFALTHGKKSRCPLLFLDGVCLGSHDTLLQLYQSGTLAKQIAGKLPPTSQYFEGELPIALY</sequence>
<dbReference type="PROSITE" id="PS51354">
    <property type="entry name" value="GLUTAREDOXIN_2"/>
    <property type="match status" value="1"/>
</dbReference>
<dbReference type="Proteomes" id="UP000095192">
    <property type="component" value="Unassembled WGS sequence"/>
</dbReference>
<dbReference type="InterPro" id="IPR036249">
    <property type="entry name" value="Thioredoxin-like_sf"/>
</dbReference>
<dbReference type="EMBL" id="JROU02001487">
    <property type="protein sequence ID" value="OEH76327.1"/>
    <property type="molecule type" value="Genomic_DNA"/>
</dbReference>
<evidence type="ECO:0000313" key="3">
    <source>
        <dbReference type="Proteomes" id="UP000095192"/>
    </source>
</evidence>
<accession>A0A1D3CYP3</accession>